<name>A0A0F9AR90_9ZZZZ</name>
<feature type="non-terminal residue" evidence="2">
    <location>
        <position position="1"/>
    </location>
</feature>
<reference evidence="2" key="1">
    <citation type="journal article" date="2015" name="Nature">
        <title>Complex archaea that bridge the gap between prokaryotes and eukaryotes.</title>
        <authorList>
            <person name="Spang A."/>
            <person name="Saw J.H."/>
            <person name="Jorgensen S.L."/>
            <person name="Zaremba-Niedzwiedzka K."/>
            <person name="Martijn J."/>
            <person name="Lind A.E."/>
            <person name="van Eijk R."/>
            <person name="Schleper C."/>
            <person name="Guy L."/>
            <person name="Ettema T.J."/>
        </authorList>
    </citation>
    <scope>NUCLEOTIDE SEQUENCE</scope>
</reference>
<comment type="caution">
    <text evidence="2">The sequence shown here is derived from an EMBL/GenBank/DDBJ whole genome shotgun (WGS) entry which is preliminary data.</text>
</comment>
<dbReference type="EMBL" id="LAZR01053347">
    <property type="protein sequence ID" value="KKK80949.1"/>
    <property type="molecule type" value="Genomic_DNA"/>
</dbReference>
<dbReference type="AlphaFoldDB" id="A0A0F9AR90"/>
<proteinExistence type="predicted"/>
<evidence type="ECO:0000313" key="2">
    <source>
        <dbReference type="EMBL" id="KKK80949.1"/>
    </source>
</evidence>
<protein>
    <submittedName>
        <fullName evidence="2">Uncharacterized protein</fullName>
    </submittedName>
</protein>
<gene>
    <name evidence="2" type="ORF">LCGC14_2818400</name>
</gene>
<evidence type="ECO:0000256" key="1">
    <source>
        <dbReference type="SAM" id="MobiDB-lite"/>
    </source>
</evidence>
<feature type="region of interest" description="Disordered" evidence="1">
    <location>
        <begin position="201"/>
        <end position="221"/>
    </location>
</feature>
<organism evidence="2">
    <name type="scientific">marine sediment metagenome</name>
    <dbReference type="NCBI Taxonomy" id="412755"/>
    <lineage>
        <taxon>unclassified sequences</taxon>
        <taxon>metagenomes</taxon>
        <taxon>ecological metagenomes</taxon>
    </lineage>
</organism>
<accession>A0A0F9AR90</accession>
<sequence>DNIFAAPILGVKCLTAADVKSAQDALASKNWKAKKIFISTSELYYAQFDIKGIESLEKEIMTLAKMISGATGVPLQALGLPEFMGQGRATADNLMEFVYAATIKERETWIGAYEEMIAKGMVMFNEKVKKTPLDPKKIGIEIPIITEKHWQHLENIYLPAAVAGKISDEAFQEKIPGFDMEVEKKRREDREASEFERIKVENESLKIDQSTQGRFGPEEEE</sequence>